<dbReference type="Proteomes" id="UP000195442">
    <property type="component" value="Unassembled WGS sequence"/>
</dbReference>
<sequence length="73" mass="7977">MSNKIESLVKMANDISNFFNAESDKALAAEGVKKHILRAWEPRMRAAIIEYSQKDGSGLNPLATEAIKLLAGC</sequence>
<name>A0A1R4HFT3_9GAMM</name>
<dbReference type="InterPro" id="IPR021074">
    <property type="entry name" value="Formate_DH_dsu"/>
</dbReference>
<evidence type="ECO:0000313" key="2">
    <source>
        <dbReference type="Proteomes" id="UP000195442"/>
    </source>
</evidence>
<dbReference type="Pfam" id="PF11390">
    <property type="entry name" value="FdsD"/>
    <property type="match status" value="1"/>
</dbReference>
<dbReference type="GO" id="GO:0016491">
    <property type="term" value="F:oxidoreductase activity"/>
    <property type="evidence" value="ECO:0007669"/>
    <property type="project" value="UniProtKB-KW"/>
</dbReference>
<protein>
    <submittedName>
        <fullName evidence="1">Formate dehydrogenase delta subunit</fullName>
        <ecNumber evidence="1">1.2.1.2</ecNumber>
    </submittedName>
</protein>
<dbReference type="EMBL" id="FUKJ01000357">
    <property type="protein sequence ID" value="SJM94720.1"/>
    <property type="molecule type" value="Genomic_DNA"/>
</dbReference>
<gene>
    <name evidence="1" type="ORF">CRENPOLYSF2_420031</name>
</gene>
<dbReference type="AlphaFoldDB" id="A0A1R4HFT3"/>
<reference evidence="2" key="1">
    <citation type="submission" date="2017-02" db="EMBL/GenBank/DDBJ databases">
        <authorList>
            <person name="Daims H."/>
        </authorList>
    </citation>
    <scope>NUCLEOTIDE SEQUENCE [LARGE SCALE GENOMIC DNA]</scope>
</reference>
<dbReference type="EC" id="1.2.1.2" evidence="1"/>
<organism evidence="1 2">
    <name type="scientific">Crenothrix polyspora</name>
    <dbReference type="NCBI Taxonomy" id="360316"/>
    <lineage>
        <taxon>Bacteria</taxon>
        <taxon>Pseudomonadati</taxon>
        <taxon>Pseudomonadota</taxon>
        <taxon>Gammaproteobacteria</taxon>
        <taxon>Methylococcales</taxon>
        <taxon>Crenotrichaceae</taxon>
        <taxon>Crenothrix</taxon>
    </lineage>
</organism>
<evidence type="ECO:0000313" key="1">
    <source>
        <dbReference type="EMBL" id="SJM94720.1"/>
    </source>
</evidence>
<accession>A0A1R4HFT3</accession>
<keyword evidence="2" id="KW-1185">Reference proteome</keyword>
<proteinExistence type="predicted"/>
<dbReference type="RefSeq" id="WP_256969600.1">
    <property type="nucleotide sequence ID" value="NZ_FUKJ01000357.1"/>
</dbReference>
<keyword evidence="1" id="KW-0560">Oxidoreductase</keyword>